<evidence type="ECO:0000256" key="1">
    <source>
        <dbReference type="ARBA" id="ARBA00007447"/>
    </source>
</evidence>
<reference evidence="4" key="1">
    <citation type="journal article" date="2017" name="Nature">
        <title>The sunflower genome provides insights into oil metabolism, flowering and Asterid evolution.</title>
        <authorList>
            <person name="Badouin H."/>
            <person name="Gouzy J."/>
            <person name="Grassa C.J."/>
            <person name="Murat F."/>
            <person name="Staton S.E."/>
            <person name="Cottret L."/>
            <person name="Lelandais-Briere C."/>
            <person name="Owens G.L."/>
            <person name="Carrere S."/>
            <person name="Mayjonade B."/>
            <person name="Legrand L."/>
            <person name="Gill N."/>
            <person name="Kane N.C."/>
            <person name="Bowers J.E."/>
            <person name="Hubner S."/>
            <person name="Bellec A."/>
            <person name="Berard A."/>
            <person name="Berges H."/>
            <person name="Blanchet N."/>
            <person name="Boniface M.C."/>
            <person name="Brunel D."/>
            <person name="Catrice O."/>
            <person name="Chaidir N."/>
            <person name="Claudel C."/>
            <person name="Donnadieu C."/>
            <person name="Faraut T."/>
            <person name="Fievet G."/>
            <person name="Helmstetter N."/>
            <person name="King M."/>
            <person name="Knapp S.J."/>
            <person name="Lai Z."/>
            <person name="Le Paslier M.C."/>
            <person name="Lippi Y."/>
            <person name="Lorenzon L."/>
            <person name="Mandel J.R."/>
            <person name="Marage G."/>
            <person name="Marchand G."/>
            <person name="Marquand E."/>
            <person name="Bret-Mestries E."/>
            <person name="Morien E."/>
            <person name="Nambeesan S."/>
            <person name="Nguyen T."/>
            <person name="Pegot-Espagnet P."/>
            <person name="Pouilly N."/>
            <person name="Raftis F."/>
            <person name="Sallet E."/>
            <person name="Schiex T."/>
            <person name="Thomas J."/>
            <person name="Vandecasteele C."/>
            <person name="Vares D."/>
            <person name="Vear F."/>
            <person name="Vautrin S."/>
            <person name="Crespi M."/>
            <person name="Mangin B."/>
            <person name="Burke J.M."/>
            <person name="Salse J."/>
            <person name="Munos S."/>
            <person name="Vincourt P."/>
            <person name="Rieseberg L.H."/>
            <person name="Langlade N.B."/>
        </authorList>
    </citation>
    <scope>NUCLEOTIDE SEQUENCE</scope>
    <source>
        <tissue evidence="4">Leaves</tissue>
    </source>
</reference>
<feature type="domain" description="Peptidase A1" evidence="3">
    <location>
        <begin position="1"/>
        <end position="116"/>
    </location>
</feature>
<keyword evidence="5" id="KW-1185">Reference proteome</keyword>
<dbReference type="EMBL" id="MNCJ02000316">
    <property type="protein sequence ID" value="KAF5822385.1"/>
    <property type="molecule type" value="Genomic_DNA"/>
</dbReference>
<name>A0A9K3JX86_HELAN</name>
<dbReference type="PROSITE" id="PS51767">
    <property type="entry name" value="PEPTIDASE_A1"/>
    <property type="match status" value="1"/>
</dbReference>
<evidence type="ECO:0000259" key="3">
    <source>
        <dbReference type="PROSITE" id="PS51767"/>
    </source>
</evidence>
<dbReference type="InterPro" id="IPR001461">
    <property type="entry name" value="Aspartic_peptidase_A1"/>
</dbReference>
<dbReference type="GO" id="GO:0006508">
    <property type="term" value="P:proteolysis"/>
    <property type="evidence" value="ECO:0007669"/>
    <property type="project" value="InterPro"/>
</dbReference>
<dbReference type="PANTHER" id="PTHR13683:SF685">
    <property type="entry name" value="EUKARYOTIC ASPARTYL PROTEASE FAMILY PROTEIN"/>
    <property type="match status" value="1"/>
</dbReference>
<protein>
    <submittedName>
        <fullName evidence="4">Aspartic peptidase A1 family, aspartic peptidase domain superfamily</fullName>
    </submittedName>
</protein>
<dbReference type="SUPFAM" id="SSF50630">
    <property type="entry name" value="Acid proteases"/>
    <property type="match status" value="1"/>
</dbReference>
<evidence type="ECO:0000313" key="4">
    <source>
        <dbReference type="EMBL" id="KAF5822385.1"/>
    </source>
</evidence>
<proteinExistence type="inferred from homology"/>
<accession>A0A9K3JX86</accession>
<dbReference type="Proteomes" id="UP000215914">
    <property type="component" value="Unassembled WGS sequence"/>
</dbReference>
<comment type="caution">
    <text evidence="4">The sequence shown here is derived from an EMBL/GenBank/DDBJ whole genome shotgun (WGS) entry which is preliminary data.</text>
</comment>
<dbReference type="PANTHER" id="PTHR13683">
    <property type="entry name" value="ASPARTYL PROTEASES"/>
    <property type="match status" value="1"/>
</dbReference>
<feature type="transmembrane region" description="Helical" evidence="2">
    <location>
        <begin position="85"/>
        <end position="107"/>
    </location>
</feature>
<reference evidence="4" key="2">
    <citation type="submission" date="2020-06" db="EMBL/GenBank/DDBJ databases">
        <title>Helianthus annuus Genome sequencing and assembly Release 2.</title>
        <authorList>
            <person name="Gouzy J."/>
            <person name="Langlade N."/>
            <person name="Munos S."/>
        </authorList>
    </citation>
    <scope>NUCLEOTIDE SEQUENCE</scope>
    <source>
        <tissue evidence="4">Leaves</tissue>
    </source>
</reference>
<keyword evidence="2" id="KW-1133">Transmembrane helix</keyword>
<gene>
    <name evidence="4" type="ORF">HanXRQr2_Chr01g0025911</name>
</gene>
<dbReference type="Gene3D" id="2.40.70.10">
    <property type="entry name" value="Acid Proteases"/>
    <property type="match status" value="1"/>
</dbReference>
<comment type="similarity">
    <text evidence="1">Belongs to the peptidase A1 family.</text>
</comment>
<dbReference type="GO" id="GO:0004190">
    <property type="term" value="F:aspartic-type endopeptidase activity"/>
    <property type="evidence" value="ECO:0007669"/>
    <property type="project" value="InterPro"/>
</dbReference>
<evidence type="ECO:0000256" key="2">
    <source>
        <dbReference type="SAM" id="Phobius"/>
    </source>
</evidence>
<keyword evidence="2" id="KW-0812">Transmembrane</keyword>
<dbReference type="Pfam" id="PF00026">
    <property type="entry name" value="Asp"/>
    <property type="match status" value="1"/>
</dbReference>
<dbReference type="AlphaFoldDB" id="A0A9K3JX86"/>
<dbReference type="InterPro" id="IPR021109">
    <property type="entry name" value="Peptidase_aspartic_dom_sf"/>
</dbReference>
<dbReference type="InterPro" id="IPR033121">
    <property type="entry name" value="PEPTIDASE_A1"/>
</dbReference>
<keyword evidence="2" id="KW-0472">Membrane</keyword>
<sequence>MEFLNLSNGAIEKRKAVIDSGTSLVYLPEVIYKPLVNKFDMRSRVLHDNFTCIGSRGMSVDDELPVVTFHFENSLSLKVHPHDYLFTYVSILCLANPLELFFLLRLLRVDGLDSRT</sequence>
<organism evidence="4 5">
    <name type="scientific">Helianthus annuus</name>
    <name type="common">Common sunflower</name>
    <dbReference type="NCBI Taxonomy" id="4232"/>
    <lineage>
        <taxon>Eukaryota</taxon>
        <taxon>Viridiplantae</taxon>
        <taxon>Streptophyta</taxon>
        <taxon>Embryophyta</taxon>
        <taxon>Tracheophyta</taxon>
        <taxon>Spermatophyta</taxon>
        <taxon>Magnoliopsida</taxon>
        <taxon>eudicotyledons</taxon>
        <taxon>Gunneridae</taxon>
        <taxon>Pentapetalae</taxon>
        <taxon>asterids</taxon>
        <taxon>campanulids</taxon>
        <taxon>Asterales</taxon>
        <taxon>Asteraceae</taxon>
        <taxon>Asteroideae</taxon>
        <taxon>Heliantheae alliance</taxon>
        <taxon>Heliantheae</taxon>
        <taxon>Helianthus</taxon>
    </lineage>
</organism>
<evidence type="ECO:0000313" key="5">
    <source>
        <dbReference type="Proteomes" id="UP000215914"/>
    </source>
</evidence>
<dbReference type="Gramene" id="mRNA:HanXRQr2_Chr01g0025911">
    <property type="protein sequence ID" value="mRNA:HanXRQr2_Chr01g0025911"/>
    <property type="gene ID" value="HanXRQr2_Chr01g0025911"/>
</dbReference>